<organism evidence="2 3">
    <name type="scientific">Flavonifractor plautii</name>
    <name type="common">Fusobacterium plautii</name>
    <dbReference type="NCBI Taxonomy" id="292800"/>
    <lineage>
        <taxon>Bacteria</taxon>
        <taxon>Bacillati</taxon>
        <taxon>Bacillota</taxon>
        <taxon>Clostridia</taxon>
        <taxon>Eubacteriales</taxon>
        <taxon>Oscillospiraceae</taxon>
        <taxon>Flavonifractor</taxon>
    </lineage>
</organism>
<gene>
    <name evidence="2" type="ORF">ERS852411_01419</name>
</gene>
<feature type="transmembrane region" description="Helical" evidence="1">
    <location>
        <begin position="91"/>
        <end position="108"/>
    </location>
</feature>
<evidence type="ECO:0000313" key="3">
    <source>
        <dbReference type="Proteomes" id="UP000095746"/>
    </source>
</evidence>
<keyword evidence="1" id="KW-0812">Transmembrane</keyword>
<evidence type="ECO:0000256" key="1">
    <source>
        <dbReference type="SAM" id="Phobius"/>
    </source>
</evidence>
<proteinExistence type="predicted"/>
<feature type="transmembrane region" description="Helical" evidence="1">
    <location>
        <begin position="59"/>
        <end position="85"/>
    </location>
</feature>
<protein>
    <submittedName>
        <fullName evidence="2">Uncharacterized protein</fullName>
    </submittedName>
</protein>
<dbReference type="AlphaFoldDB" id="A0A174EFT3"/>
<keyword evidence="1" id="KW-0472">Membrane</keyword>
<dbReference type="SUPFAM" id="SSF81665">
    <property type="entry name" value="Calcium ATPase, transmembrane domain M"/>
    <property type="match status" value="1"/>
</dbReference>
<feature type="transmembrane region" description="Helical" evidence="1">
    <location>
        <begin position="120"/>
        <end position="143"/>
    </location>
</feature>
<name>A0A174EFT3_FLAPL</name>
<feature type="transmembrane region" description="Helical" evidence="1">
    <location>
        <begin position="149"/>
        <end position="171"/>
    </location>
</feature>
<dbReference type="InterPro" id="IPR023298">
    <property type="entry name" value="ATPase_P-typ_TM_dom_sf"/>
</dbReference>
<keyword evidence="1" id="KW-1133">Transmembrane helix</keyword>
<reference evidence="2 3" key="1">
    <citation type="submission" date="2015-09" db="EMBL/GenBank/DDBJ databases">
        <authorList>
            <consortium name="Pathogen Informatics"/>
        </authorList>
    </citation>
    <scope>NUCLEOTIDE SEQUENCE [LARGE SCALE GENOMIC DNA]</scope>
    <source>
        <strain evidence="2 3">2789STDY5608854</strain>
    </source>
</reference>
<accession>A0A174EFT3</accession>
<dbReference type="EMBL" id="CYZT01000080">
    <property type="protein sequence ID" value="CUO36772.1"/>
    <property type="molecule type" value="Genomic_DNA"/>
</dbReference>
<sequence length="188" mass="20702">MKNIFSFLLALISLFATFPYPVTPLQLSLLSAVTIGVPSFFLALEPNHSLVKGKFLSNVFRAALPGGLTDLFVVLGVEIFFLTFGFSEAELSTMSAILLIVIGIMVLYEVCKPFDWKRRVLWGAMAGSSAVTILGFGGSFGLSPLGTQAFLVLLVFLGLAYSIMRFMLGLFDQGERLLNRGRHLRKRR</sequence>
<dbReference type="Proteomes" id="UP000095746">
    <property type="component" value="Unassembled WGS sequence"/>
</dbReference>
<feature type="transmembrane region" description="Helical" evidence="1">
    <location>
        <begin position="29"/>
        <end position="47"/>
    </location>
</feature>
<evidence type="ECO:0000313" key="2">
    <source>
        <dbReference type="EMBL" id="CUO36772.1"/>
    </source>
</evidence>